<dbReference type="InterPro" id="IPR001357">
    <property type="entry name" value="BRCT_dom"/>
</dbReference>
<protein>
    <submittedName>
        <fullName evidence="8">BRCT domain DNA repair protein</fullName>
    </submittedName>
</protein>
<feature type="region of interest" description="Disordered" evidence="6">
    <location>
        <begin position="1"/>
        <end position="46"/>
    </location>
</feature>
<dbReference type="PANTHER" id="PTHR11370:SF5">
    <property type="entry name" value="DNA REPAIR PROTEIN XRCC1"/>
    <property type="match status" value="1"/>
</dbReference>
<evidence type="ECO:0000313" key="8">
    <source>
        <dbReference type="EMBL" id="AES68047.1"/>
    </source>
</evidence>
<evidence type="ECO:0000313" key="10">
    <source>
        <dbReference type="Proteomes" id="UP000002051"/>
    </source>
</evidence>
<reference evidence="8 10" key="2">
    <citation type="journal article" date="2014" name="BMC Genomics">
        <title>An improved genome release (version Mt4.0) for the model legume Medicago truncatula.</title>
        <authorList>
            <person name="Tang H."/>
            <person name="Krishnakumar V."/>
            <person name="Bidwell S."/>
            <person name="Rosen B."/>
            <person name="Chan A."/>
            <person name="Zhou S."/>
            <person name="Gentzbittel L."/>
            <person name="Childs K.L."/>
            <person name="Yandell M."/>
            <person name="Gundlach H."/>
            <person name="Mayer K.F."/>
            <person name="Schwartz D.C."/>
            <person name="Town C.D."/>
        </authorList>
    </citation>
    <scope>GENOME REANNOTATION</scope>
    <source>
        <strain evidence="9 10">cv. Jemalong A17</strain>
    </source>
</reference>
<dbReference type="Pfam" id="PF00533">
    <property type="entry name" value="BRCT"/>
    <property type="match status" value="1"/>
</dbReference>
<dbReference type="OMA" id="EDWIQEC"/>
<dbReference type="SMART" id="SM00292">
    <property type="entry name" value="BRCT"/>
    <property type="match status" value="1"/>
</dbReference>
<keyword evidence="10" id="KW-1185">Reference proteome</keyword>
<dbReference type="EMBL" id="CM001218">
    <property type="protein sequence ID" value="AES68047.1"/>
    <property type="molecule type" value="Genomic_DNA"/>
</dbReference>
<keyword evidence="3" id="KW-0227">DNA damage</keyword>
<dbReference type="EnsemblPlants" id="AES68047">
    <property type="protein sequence ID" value="AES68047"/>
    <property type="gene ID" value="MTR_2g102430"/>
</dbReference>
<feature type="region of interest" description="Disordered" evidence="6">
    <location>
        <begin position="146"/>
        <end position="192"/>
    </location>
</feature>
<dbReference type="GO" id="GO:0006303">
    <property type="term" value="P:double-strand break repair via nonhomologous end joining"/>
    <property type="evidence" value="ECO:0007669"/>
    <property type="project" value="InterPro"/>
</dbReference>
<sequence>MSSKRNLPSWMTSNDDDGHGNFGKRPTLDEGGEKSSEIGTSNKKTKVENENAFNKLMEGVVFVLSGFVNPERGILRSRAMEMGAEFKQDWNSNCTLLVCAFPNTPKFRQVEADCGTIVSEDWIQECYRQRKLVEIDSYLMHAGKPWRNGGRSHEVDEEQKPSVPHKPQKRVERETSEATTSIKSKGKDTDDARKCFEPSEVKKWALDDLNKTIQWLESQEEKPDPNEITKIAAEGILTCLQDAICSIEEKQDIGRGTEDWKFLPRVVEELARLYVVGNNKASMSKEDIHKQALDCKRIYEEELNRLDHELTKKSKINEEHRSKRGRTNDASSSGAVEYDSDDTIEMTEQEIDLAYKTLSSKTSSIYGNCSSLIKNCSLSYKLTKNHTWKLVSLPPNKKGIDVRRVFKVKEGPNGGVCTLVARMETIRFVVAISSWKNRRIHQMDVNRDKTLYGLKQAPRVSGKKVYDDLLDTRINENAIATFKSSMVKDDRFRNIILKYSFDIPRKFNMHHHNLAKTSSEIDMKLEKDGNENQSLEDLKSDDEDEAHMVDIVD</sequence>
<organism evidence="8 10">
    <name type="scientific">Medicago truncatula</name>
    <name type="common">Barrel medic</name>
    <name type="synonym">Medicago tribuloides</name>
    <dbReference type="NCBI Taxonomy" id="3880"/>
    <lineage>
        <taxon>Eukaryota</taxon>
        <taxon>Viridiplantae</taxon>
        <taxon>Streptophyta</taxon>
        <taxon>Embryophyta</taxon>
        <taxon>Tracheophyta</taxon>
        <taxon>Spermatophyta</taxon>
        <taxon>Magnoliopsida</taxon>
        <taxon>eudicotyledons</taxon>
        <taxon>Gunneridae</taxon>
        <taxon>Pentapetalae</taxon>
        <taxon>rosids</taxon>
        <taxon>fabids</taxon>
        <taxon>Fabales</taxon>
        <taxon>Fabaceae</taxon>
        <taxon>Papilionoideae</taxon>
        <taxon>50 kb inversion clade</taxon>
        <taxon>NPAAA clade</taxon>
        <taxon>Hologalegina</taxon>
        <taxon>IRL clade</taxon>
        <taxon>Trifolieae</taxon>
        <taxon>Medicago</taxon>
    </lineage>
</organism>
<dbReference type="Gene3D" id="3.40.50.10190">
    <property type="entry name" value="BRCT domain"/>
    <property type="match status" value="1"/>
</dbReference>
<evidence type="ECO:0000256" key="5">
    <source>
        <dbReference type="ARBA" id="ARBA00023242"/>
    </source>
</evidence>
<dbReference type="PaxDb" id="3880-AES68047"/>
<feature type="compositionally biased region" description="Polar residues" evidence="6">
    <location>
        <begin position="1"/>
        <end position="13"/>
    </location>
</feature>
<keyword evidence="4" id="KW-0234">DNA repair</keyword>
<feature type="compositionally biased region" description="Basic and acidic residues" evidence="6">
    <location>
        <begin position="151"/>
        <end position="160"/>
    </location>
</feature>
<proteinExistence type="predicted"/>
<dbReference type="GO" id="GO:0006284">
    <property type="term" value="P:base-excision repair"/>
    <property type="evidence" value="ECO:0007669"/>
    <property type="project" value="InterPro"/>
</dbReference>
<keyword evidence="2" id="KW-0677">Repeat</keyword>
<feature type="compositionally biased region" description="Basic and acidic residues" evidence="6">
    <location>
        <begin position="26"/>
        <end position="36"/>
    </location>
</feature>
<evidence type="ECO:0000256" key="4">
    <source>
        <dbReference type="ARBA" id="ARBA00023204"/>
    </source>
</evidence>
<evidence type="ECO:0000256" key="2">
    <source>
        <dbReference type="ARBA" id="ARBA00022737"/>
    </source>
</evidence>
<gene>
    <name evidence="8" type="ordered locus">MTR_2g102430</name>
</gene>
<dbReference type="SUPFAM" id="SSF52113">
    <property type="entry name" value="BRCT domain"/>
    <property type="match status" value="1"/>
</dbReference>
<dbReference type="PANTHER" id="PTHR11370">
    <property type="entry name" value="DNA-REPAIR PROTEIN XRCC1"/>
    <property type="match status" value="1"/>
</dbReference>
<evidence type="ECO:0000256" key="3">
    <source>
        <dbReference type="ARBA" id="ARBA00022763"/>
    </source>
</evidence>
<keyword evidence="5" id="KW-0539">Nucleus</keyword>
<evidence type="ECO:0000256" key="6">
    <source>
        <dbReference type="SAM" id="MobiDB-lite"/>
    </source>
</evidence>
<reference evidence="8 10" key="1">
    <citation type="journal article" date="2011" name="Nature">
        <title>The Medicago genome provides insight into the evolution of rhizobial symbioses.</title>
        <authorList>
            <person name="Young N.D."/>
            <person name="Debelle F."/>
            <person name="Oldroyd G.E."/>
            <person name="Geurts R."/>
            <person name="Cannon S.B."/>
            <person name="Udvardi M.K."/>
            <person name="Benedito V.A."/>
            <person name="Mayer K.F."/>
            <person name="Gouzy J."/>
            <person name="Schoof H."/>
            <person name="Van de Peer Y."/>
            <person name="Proost S."/>
            <person name="Cook D.R."/>
            <person name="Meyers B.C."/>
            <person name="Spannagl M."/>
            <person name="Cheung F."/>
            <person name="De Mita S."/>
            <person name="Krishnakumar V."/>
            <person name="Gundlach H."/>
            <person name="Zhou S."/>
            <person name="Mudge J."/>
            <person name="Bharti A.K."/>
            <person name="Murray J.D."/>
            <person name="Naoumkina M.A."/>
            <person name="Rosen B."/>
            <person name="Silverstein K.A."/>
            <person name="Tang H."/>
            <person name="Rombauts S."/>
            <person name="Zhao P.X."/>
            <person name="Zhou P."/>
            <person name="Barbe V."/>
            <person name="Bardou P."/>
            <person name="Bechner M."/>
            <person name="Bellec A."/>
            <person name="Berger A."/>
            <person name="Berges H."/>
            <person name="Bidwell S."/>
            <person name="Bisseling T."/>
            <person name="Choisne N."/>
            <person name="Couloux A."/>
            <person name="Denny R."/>
            <person name="Deshpande S."/>
            <person name="Dai X."/>
            <person name="Doyle J.J."/>
            <person name="Dudez A.M."/>
            <person name="Farmer A.D."/>
            <person name="Fouteau S."/>
            <person name="Franken C."/>
            <person name="Gibelin C."/>
            <person name="Gish J."/>
            <person name="Goldstein S."/>
            <person name="Gonzalez A.J."/>
            <person name="Green P.J."/>
            <person name="Hallab A."/>
            <person name="Hartog M."/>
            <person name="Hua A."/>
            <person name="Humphray S.J."/>
            <person name="Jeong D.H."/>
            <person name="Jing Y."/>
            <person name="Jocker A."/>
            <person name="Kenton S.M."/>
            <person name="Kim D.J."/>
            <person name="Klee K."/>
            <person name="Lai H."/>
            <person name="Lang C."/>
            <person name="Lin S."/>
            <person name="Macmil S.L."/>
            <person name="Magdelenat G."/>
            <person name="Matthews L."/>
            <person name="McCorrison J."/>
            <person name="Monaghan E.L."/>
            <person name="Mun J.H."/>
            <person name="Najar F.Z."/>
            <person name="Nicholson C."/>
            <person name="Noirot C."/>
            <person name="O'Bleness M."/>
            <person name="Paule C.R."/>
            <person name="Poulain J."/>
            <person name="Prion F."/>
            <person name="Qin B."/>
            <person name="Qu C."/>
            <person name="Retzel E.F."/>
            <person name="Riddle C."/>
            <person name="Sallet E."/>
            <person name="Samain S."/>
            <person name="Samson N."/>
            <person name="Sanders I."/>
            <person name="Saurat O."/>
            <person name="Scarpelli C."/>
            <person name="Schiex T."/>
            <person name="Segurens B."/>
            <person name="Severin A.J."/>
            <person name="Sherrier D.J."/>
            <person name="Shi R."/>
            <person name="Sims S."/>
            <person name="Singer S.R."/>
            <person name="Sinharoy S."/>
            <person name="Sterck L."/>
            <person name="Viollet A."/>
            <person name="Wang B.B."/>
            <person name="Wang K."/>
            <person name="Wang M."/>
            <person name="Wang X."/>
            <person name="Warfsmann J."/>
            <person name="Weissenbach J."/>
            <person name="White D.D."/>
            <person name="White J.D."/>
            <person name="Wiley G.B."/>
            <person name="Wincker P."/>
            <person name="Xing Y."/>
            <person name="Yang L."/>
            <person name="Yao Z."/>
            <person name="Ying F."/>
            <person name="Zhai J."/>
            <person name="Zhou L."/>
            <person name="Zuber A."/>
            <person name="Denarie J."/>
            <person name="Dixon R.A."/>
            <person name="May G.D."/>
            <person name="Schwartz D.C."/>
            <person name="Rogers J."/>
            <person name="Quetier F."/>
            <person name="Town C.D."/>
            <person name="Roe B.A."/>
        </authorList>
    </citation>
    <scope>NUCLEOTIDE SEQUENCE [LARGE SCALE GENOMIC DNA]</scope>
    <source>
        <strain evidence="8">A17</strain>
        <strain evidence="9 10">cv. Jemalong A17</strain>
    </source>
</reference>
<feature type="region of interest" description="Disordered" evidence="6">
    <location>
        <begin position="527"/>
        <end position="553"/>
    </location>
</feature>
<name>G7IMD2_MEDTR</name>
<dbReference type="InterPro" id="IPR045080">
    <property type="entry name" value="BRCT_XRCC1_rpt1"/>
</dbReference>
<dbReference type="AlphaFoldDB" id="G7IMD2"/>
<feature type="domain" description="BRCT" evidence="7">
    <location>
        <begin position="52"/>
        <end position="140"/>
    </location>
</feature>
<evidence type="ECO:0000256" key="1">
    <source>
        <dbReference type="ARBA" id="ARBA00004123"/>
    </source>
</evidence>
<dbReference type="GO" id="GO:0003684">
    <property type="term" value="F:damaged DNA binding"/>
    <property type="evidence" value="ECO:0007669"/>
    <property type="project" value="InterPro"/>
</dbReference>
<dbReference type="HOGENOM" id="CLU_492935_0_0_1"/>
<dbReference type="PROSITE" id="PS50172">
    <property type="entry name" value="BRCT"/>
    <property type="match status" value="1"/>
</dbReference>
<dbReference type="eggNOG" id="KOG3226">
    <property type="taxonomic scope" value="Eukaryota"/>
</dbReference>
<feature type="region of interest" description="Disordered" evidence="6">
    <location>
        <begin position="313"/>
        <end position="339"/>
    </location>
</feature>
<reference evidence="9" key="3">
    <citation type="submission" date="2015-04" db="UniProtKB">
        <authorList>
            <consortium name="EnsemblPlants"/>
        </authorList>
    </citation>
    <scope>IDENTIFICATION</scope>
    <source>
        <strain evidence="9">cv. Jemalong A17</strain>
    </source>
</reference>
<evidence type="ECO:0000259" key="7">
    <source>
        <dbReference type="PROSITE" id="PS50172"/>
    </source>
</evidence>
<dbReference type="InterPro" id="IPR036420">
    <property type="entry name" value="BRCT_dom_sf"/>
</dbReference>
<dbReference type="CDD" id="cd17725">
    <property type="entry name" value="BRCT_XRCC1_rpt1"/>
    <property type="match status" value="1"/>
</dbReference>
<dbReference type="GO" id="GO:0000012">
    <property type="term" value="P:single strand break repair"/>
    <property type="evidence" value="ECO:0007669"/>
    <property type="project" value="InterPro"/>
</dbReference>
<accession>G7IMD2</accession>
<dbReference type="Proteomes" id="UP000002051">
    <property type="component" value="Chromosome 2"/>
</dbReference>
<comment type="subcellular location">
    <subcellularLocation>
        <location evidence="1">Nucleus</location>
    </subcellularLocation>
</comment>
<dbReference type="STRING" id="3880.G7IMD2"/>
<dbReference type="GO" id="GO:0005634">
    <property type="term" value="C:nucleus"/>
    <property type="evidence" value="ECO:0007669"/>
    <property type="project" value="UniProtKB-SubCell"/>
</dbReference>
<evidence type="ECO:0000313" key="9">
    <source>
        <dbReference type="EnsemblPlants" id="AES68047"/>
    </source>
</evidence>